<comment type="caution">
    <text evidence="3">The sequence shown here is derived from an EMBL/GenBank/DDBJ whole genome shotgun (WGS) entry which is preliminary data.</text>
</comment>
<dbReference type="EMBL" id="CAUJNA010000225">
    <property type="protein sequence ID" value="CAJ1373988.1"/>
    <property type="molecule type" value="Genomic_DNA"/>
</dbReference>
<dbReference type="GO" id="GO:0005737">
    <property type="term" value="C:cytoplasm"/>
    <property type="evidence" value="ECO:0007669"/>
    <property type="project" value="TreeGrafter"/>
</dbReference>
<dbReference type="GO" id="GO:0016787">
    <property type="term" value="F:hydrolase activity"/>
    <property type="evidence" value="ECO:0007669"/>
    <property type="project" value="UniProtKB-KW"/>
</dbReference>
<organism evidence="3 4">
    <name type="scientific">Effrenium voratum</name>
    <dbReference type="NCBI Taxonomy" id="2562239"/>
    <lineage>
        <taxon>Eukaryota</taxon>
        <taxon>Sar</taxon>
        <taxon>Alveolata</taxon>
        <taxon>Dinophyceae</taxon>
        <taxon>Suessiales</taxon>
        <taxon>Symbiodiniaceae</taxon>
        <taxon>Effrenium</taxon>
    </lineage>
</organism>
<dbReference type="InterPro" id="IPR029058">
    <property type="entry name" value="AB_hydrolase_fold"/>
</dbReference>
<dbReference type="InterPro" id="IPR050593">
    <property type="entry name" value="LovG"/>
</dbReference>
<dbReference type="AlphaFoldDB" id="A0AA36HRG8"/>
<dbReference type="PANTHER" id="PTHR48070:SF6">
    <property type="entry name" value="ESTERASE OVCA2"/>
    <property type="match status" value="1"/>
</dbReference>
<dbReference type="Gene3D" id="3.40.50.1820">
    <property type="entry name" value="alpha/beta hydrolase"/>
    <property type="match status" value="1"/>
</dbReference>
<proteinExistence type="predicted"/>
<dbReference type="GO" id="GO:0005634">
    <property type="term" value="C:nucleus"/>
    <property type="evidence" value="ECO:0007669"/>
    <property type="project" value="TreeGrafter"/>
</dbReference>
<evidence type="ECO:0000313" key="4">
    <source>
        <dbReference type="Proteomes" id="UP001178507"/>
    </source>
</evidence>
<dbReference type="InterPro" id="IPR005645">
    <property type="entry name" value="FSH-like_dom"/>
</dbReference>
<gene>
    <name evidence="3" type="ORF">EVOR1521_LOCUS3660</name>
</gene>
<keyword evidence="4" id="KW-1185">Reference proteome</keyword>
<evidence type="ECO:0000256" key="1">
    <source>
        <dbReference type="ARBA" id="ARBA00022801"/>
    </source>
</evidence>
<reference evidence="3" key="1">
    <citation type="submission" date="2023-08" db="EMBL/GenBank/DDBJ databases">
        <authorList>
            <person name="Chen Y."/>
            <person name="Shah S."/>
            <person name="Dougan E. K."/>
            <person name="Thang M."/>
            <person name="Chan C."/>
        </authorList>
    </citation>
    <scope>NUCLEOTIDE SEQUENCE</scope>
</reference>
<protein>
    <recommendedName>
        <fullName evidence="2">Serine hydrolase domain-containing protein</fullName>
    </recommendedName>
</protein>
<dbReference type="PANTHER" id="PTHR48070">
    <property type="entry name" value="ESTERASE OVCA2"/>
    <property type="match status" value="1"/>
</dbReference>
<sequence length="307" mass="33387">MWACCDLDAELMESLPEKRWCVVGGADKGILVRQGQELSSPEASARLARGALVRQVSLVGDRLSFAKLMGEGPDTGWVSIKIKDKILMELAPVLEPKAVPGREAKVFVAPPAKVEGRKPRALCLHGTAATEKVLRAQLMPLLKLAGDDIEFLFQDGCIDCDPKNPIVAKQIELMTQYFPGEKFKQWAEPSGEDGGWRRYEGWEQALRFAQEAMNKLQPDVLLGFSQGSNLAHPLAAQAALGRGHPLHCVVHFCTTKPGWVAQTPELFEWQIPVPALLIAGKLDETATGSSEVASSYADPAVLSHSAL</sequence>
<name>A0AA36HRG8_9DINO</name>
<evidence type="ECO:0000259" key="2">
    <source>
        <dbReference type="Pfam" id="PF03959"/>
    </source>
</evidence>
<dbReference type="SUPFAM" id="SSF53474">
    <property type="entry name" value="alpha/beta-Hydrolases"/>
    <property type="match status" value="1"/>
</dbReference>
<dbReference type="Pfam" id="PF03959">
    <property type="entry name" value="FSH1"/>
    <property type="match status" value="1"/>
</dbReference>
<feature type="domain" description="Serine hydrolase" evidence="2">
    <location>
        <begin position="117"/>
        <end position="305"/>
    </location>
</feature>
<evidence type="ECO:0000313" key="3">
    <source>
        <dbReference type="EMBL" id="CAJ1373988.1"/>
    </source>
</evidence>
<accession>A0AA36HRG8</accession>
<keyword evidence="1" id="KW-0378">Hydrolase</keyword>
<dbReference type="Proteomes" id="UP001178507">
    <property type="component" value="Unassembled WGS sequence"/>
</dbReference>